<proteinExistence type="predicted"/>
<dbReference type="RefSeq" id="WP_194503546.1">
    <property type="nucleotide sequence ID" value="NZ_JADIVZ010000004.1"/>
</dbReference>
<sequence>MLNYLDLLMEWTQDWNGVGRPGPSARAQLGDANVEKPSAWLVLEGEDAAGQLTVWDSGECELEAYRVADGAVVMLEHRDLSTAEDLWSACQALVVACGGTTG</sequence>
<organism evidence="1 2">
    <name type="scientific">Nocardioides acrostichi</name>
    <dbReference type="NCBI Taxonomy" id="2784339"/>
    <lineage>
        <taxon>Bacteria</taxon>
        <taxon>Bacillati</taxon>
        <taxon>Actinomycetota</taxon>
        <taxon>Actinomycetes</taxon>
        <taxon>Propionibacteriales</taxon>
        <taxon>Nocardioidaceae</taxon>
        <taxon>Nocardioides</taxon>
    </lineage>
</organism>
<dbReference type="AlphaFoldDB" id="A0A930V344"/>
<evidence type="ECO:0000313" key="2">
    <source>
        <dbReference type="Proteomes" id="UP000656804"/>
    </source>
</evidence>
<name>A0A930V344_9ACTN</name>
<keyword evidence="2" id="KW-1185">Reference proteome</keyword>
<dbReference type="InterPro" id="IPR057062">
    <property type="entry name" value="TriTu"/>
</dbReference>
<protein>
    <submittedName>
        <fullName evidence="1">Uncharacterized protein</fullName>
    </submittedName>
</protein>
<evidence type="ECO:0000313" key="1">
    <source>
        <dbReference type="EMBL" id="MBF4162319.1"/>
    </source>
</evidence>
<accession>A0A930V344</accession>
<reference evidence="1" key="1">
    <citation type="submission" date="2020-11" db="EMBL/GenBank/DDBJ databases">
        <title>Nocardioides sp. CBS4Y-1, whole genome shotgun sequence.</title>
        <authorList>
            <person name="Tuo L."/>
        </authorList>
    </citation>
    <scope>NUCLEOTIDE SEQUENCE</scope>
    <source>
        <strain evidence="1">CBS4Y-1</strain>
    </source>
</reference>
<dbReference type="EMBL" id="JADIVZ010000004">
    <property type="protein sequence ID" value="MBF4162319.1"/>
    <property type="molecule type" value="Genomic_DNA"/>
</dbReference>
<dbReference type="Proteomes" id="UP000656804">
    <property type="component" value="Unassembled WGS sequence"/>
</dbReference>
<dbReference type="Pfam" id="PF24689">
    <property type="entry name" value="TriTu"/>
    <property type="match status" value="1"/>
</dbReference>
<comment type="caution">
    <text evidence="1">The sequence shown here is derived from an EMBL/GenBank/DDBJ whole genome shotgun (WGS) entry which is preliminary data.</text>
</comment>
<gene>
    <name evidence="1" type="ORF">ISG29_11515</name>
</gene>